<dbReference type="Gene3D" id="3.40.50.1820">
    <property type="entry name" value="alpha/beta hydrolase"/>
    <property type="match status" value="1"/>
</dbReference>
<dbReference type="InterPro" id="IPR010126">
    <property type="entry name" value="Esterase_phb"/>
</dbReference>
<dbReference type="Proteomes" id="UP001597474">
    <property type="component" value="Unassembled WGS sequence"/>
</dbReference>
<evidence type="ECO:0000256" key="3">
    <source>
        <dbReference type="SAM" id="MobiDB-lite"/>
    </source>
</evidence>
<name>A0ABW5U3U0_9RHOB</name>
<dbReference type="NCBIfam" id="TIGR01840">
    <property type="entry name" value="esterase_phb"/>
    <property type="match status" value="1"/>
</dbReference>
<comment type="caution">
    <text evidence="4">The sequence shown here is derived from an EMBL/GenBank/DDBJ whole genome shotgun (WGS) entry which is preliminary data.</text>
</comment>
<dbReference type="InterPro" id="IPR029058">
    <property type="entry name" value="AB_hydrolase_fold"/>
</dbReference>
<dbReference type="InterPro" id="IPR050955">
    <property type="entry name" value="Plant_Biomass_Hydrol_Est"/>
</dbReference>
<dbReference type="Pfam" id="PF10503">
    <property type="entry name" value="Esterase_PHB"/>
    <property type="match status" value="1"/>
</dbReference>
<organism evidence="4 5">
    <name type="scientific">Sulfitobacter aestuarii</name>
    <dbReference type="NCBI Taxonomy" id="2161676"/>
    <lineage>
        <taxon>Bacteria</taxon>
        <taxon>Pseudomonadati</taxon>
        <taxon>Pseudomonadota</taxon>
        <taxon>Alphaproteobacteria</taxon>
        <taxon>Rhodobacterales</taxon>
        <taxon>Roseobacteraceae</taxon>
        <taxon>Sulfitobacter</taxon>
    </lineage>
</organism>
<protein>
    <submittedName>
        <fullName evidence="4">Alpha/beta hydrolase family esterase</fullName>
    </submittedName>
</protein>
<evidence type="ECO:0000313" key="5">
    <source>
        <dbReference type="Proteomes" id="UP001597474"/>
    </source>
</evidence>
<proteinExistence type="predicted"/>
<sequence>MLNFTVGAKRPANDDARLGAAEDLVRRTLSQHGLMGSGGTPAASQPGGALPNGDNLMQTIQDALSRGGLGGLGGLGKAAGPQAVTPDIPAGATFRNDGFEGRSGRRDYRVYVPSTAGNGVAGCVMMLHGCTQNPEDFARGTGMNALAEEHGLVVIYPEQSRGANAQSCWNWFSKGDQRRDRGEPEILAGIARRVMAEHDVPQDRSFVAGLSAGAAMAVILGETYPDVFAAVGAHSGLPFGAASDVPSAFAAMGGNPASAPAPQASALRTIVFHGSSDSTVHPANGERILEQAEARGPAQSCQTTETGQQGGRDYRRSVTLDMEGGSRSEFWLIEGLGHAWSGGHPGGSHTDPKGPDASAEMIRFFLEPQQRKA</sequence>
<keyword evidence="2 4" id="KW-0378">Hydrolase</keyword>
<gene>
    <name evidence="4" type="ORF">ACFSUD_10960</name>
</gene>
<accession>A0ABW5U3U0</accession>
<evidence type="ECO:0000256" key="1">
    <source>
        <dbReference type="ARBA" id="ARBA00022729"/>
    </source>
</evidence>
<keyword evidence="5" id="KW-1185">Reference proteome</keyword>
<keyword evidence="1" id="KW-0732">Signal</keyword>
<reference evidence="5" key="1">
    <citation type="journal article" date="2019" name="Int. J. Syst. Evol. Microbiol.">
        <title>The Global Catalogue of Microorganisms (GCM) 10K type strain sequencing project: providing services to taxonomists for standard genome sequencing and annotation.</title>
        <authorList>
            <consortium name="The Broad Institute Genomics Platform"/>
            <consortium name="The Broad Institute Genome Sequencing Center for Infectious Disease"/>
            <person name="Wu L."/>
            <person name="Ma J."/>
        </authorList>
    </citation>
    <scope>NUCLEOTIDE SEQUENCE [LARGE SCALE GENOMIC DNA]</scope>
    <source>
        <strain evidence="5">TISTR 2562</strain>
    </source>
</reference>
<dbReference type="PANTHER" id="PTHR43037">
    <property type="entry name" value="UNNAMED PRODUCT-RELATED"/>
    <property type="match status" value="1"/>
</dbReference>
<dbReference type="PANTHER" id="PTHR43037:SF1">
    <property type="entry name" value="BLL1128 PROTEIN"/>
    <property type="match status" value="1"/>
</dbReference>
<evidence type="ECO:0000313" key="4">
    <source>
        <dbReference type="EMBL" id="MFD2740092.1"/>
    </source>
</evidence>
<dbReference type="RefSeq" id="WP_386374324.1">
    <property type="nucleotide sequence ID" value="NZ_JBHUMP010000008.1"/>
</dbReference>
<evidence type="ECO:0000256" key="2">
    <source>
        <dbReference type="ARBA" id="ARBA00022801"/>
    </source>
</evidence>
<dbReference type="GO" id="GO:0016787">
    <property type="term" value="F:hydrolase activity"/>
    <property type="evidence" value="ECO:0007669"/>
    <property type="project" value="UniProtKB-KW"/>
</dbReference>
<feature type="region of interest" description="Disordered" evidence="3">
    <location>
        <begin position="292"/>
        <end position="314"/>
    </location>
</feature>
<dbReference type="EMBL" id="JBHUMP010000008">
    <property type="protein sequence ID" value="MFD2740092.1"/>
    <property type="molecule type" value="Genomic_DNA"/>
</dbReference>
<dbReference type="SUPFAM" id="SSF53474">
    <property type="entry name" value="alpha/beta-Hydrolases"/>
    <property type="match status" value="1"/>
</dbReference>